<evidence type="ECO:0000313" key="1">
    <source>
        <dbReference type="EMBL" id="CAG8847561.1"/>
    </source>
</evidence>
<accession>A0ABN7X5D8</accession>
<protein>
    <submittedName>
        <fullName evidence="1">45340_t:CDS:1</fullName>
    </submittedName>
</protein>
<gene>
    <name evidence="1" type="ORF">GMARGA_LOCUS38736</name>
</gene>
<reference evidence="1 2" key="1">
    <citation type="submission" date="2021-06" db="EMBL/GenBank/DDBJ databases">
        <authorList>
            <person name="Kallberg Y."/>
            <person name="Tangrot J."/>
            <person name="Rosling A."/>
        </authorList>
    </citation>
    <scope>NUCLEOTIDE SEQUENCE [LARGE SCALE GENOMIC DNA]</scope>
    <source>
        <strain evidence="1 2">120-4 pot B 10/14</strain>
    </source>
</reference>
<comment type="caution">
    <text evidence="1">The sequence shown here is derived from an EMBL/GenBank/DDBJ whole genome shotgun (WGS) entry which is preliminary data.</text>
</comment>
<name>A0ABN7X5D8_GIGMA</name>
<feature type="non-terminal residue" evidence="1">
    <location>
        <position position="100"/>
    </location>
</feature>
<evidence type="ECO:0000313" key="2">
    <source>
        <dbReference type="Proteomes" id="UP000789901"/>
    </source>
</evidence>
<keyword evidence="2" id="KW-1185">Reference proteome</keyword>
<proteinExistence type="predicted"/>
<sequence length="100" mass="11466">NISQQPNETSIQNPVGKYVDIKNYLEDVTRQFLQIKLVLKVLHATNQFKLFTSNATSQFKLFASNTTSQFKLFAFNATSQFKLFASNATSQFKLFVFNTK</sequence>
<feature type="non-terminal residue" evidence="1">
    <location>
        <position position="1"/>
    </location>
</feature>
<dbReference type="EMBL" id="CAJVQB010088232">
    <property type="protein sequence ID" value="CAG8847561.1"/>
    <property type="molecule type" value="Genomic_DNA"/>
</dbReference>
<organism evidence="1 2">
    <name type="scientific">Gigaspora margarita</name>
    <dbReference type="NCBI Taxonomy" id="4874"/>
    <lineage>
        <taxon>Eukaryota</taxon>
        <taxon>Fungi</taxon>
        <taxon>Fungi incertae sedis</taxon>
        <taxon>Mucoromycota</taxon>
        <taxon>Glomeromycotina</taxon>
        <taxon>Glomeromycetes</taxon>
        <taxon>Diversisporales</taxon>
        <taxon>Gigasporaceae</taxon>
        <taxon>Gigaspora</taxon>
    </lineage>
</organism>
<dbReference type="Proteomes" id="UP000789901">
    <property type="component" value="Unassembled WGS sequence"/>
</dbReference>